<dbReference type="AlphaFoldDB" id="A0A0N0IR21"/>
<dbReference type="PATRIC" id="fig|37636.3.peg.2531"/>
<dbReference type="CDD" id="cd08168">
    <property type="entry name" value="Cytochrom_C3"/>
    <property type="match status" value="1"/>
</dbReference>
<protein>
    <recommendedName>
        <fullName evidence="1">Cytochrome c7-like domain-containing protein</fullName>
    </recommendedName>
</protein>
<dbReference type="EMBL" id="LJJR01000008">
    <property type="protein sequence ID" value="KPD32298.1"/>
    <property type="molecule type" value="Genomic_DNA"/>
</dbReference>
<dbReference type="Pfam" id="PF14522">
    <property type="entry name" value="Cytochrome_C7"/>
    <property type="match status" value="1"/>
</dbReference>
<dbReference type="Proteomes" id="UP000053099">
    <property type="component" value="Unassembled WGS sequence"/>
</dbReference>
<accession>A0A0N0IR21</accession>
<evidence type="ECO:0000313" key="3">
    <source>
        <dbReference type="Proteomes" id="UP000053099"/>
    </source>
</evidence>
<dbReference type="Gene3D" id="3.90.10.10">
    <property type="entry name" value="Cytochrome C3"/>
    <property type="match status" value="1"/>
</dbReference>
<dbReference type="InterPro" id="IPR029467">
    <property type="entry name" value="Cyt_c7-like"/>
</dbReference>
<sequence>MKRLWLLLLLGLALASEGERYLYVRWDADQNRAFLSDGSPLPPGLAVVPGQYVELEQGRIKPKRQWQPPQDLVKVYLSREVGRVVFSHERHFAALGAKGSTCETCHTVLDENKVWKSRAQVPALEPHGATSLGRFCATCHDGKTQPAAIRGSQSSLKDPIFTAWGRKADASCSHCHAPKSHGRDFTSSHGEWAEEGGARECATCHRGASSLSSQEALKVQAFQRAQLALIQNPEDEKAFNVTLPPNFCAYCHGLDGKAWGKRD</sequence>
<gene>
    <name evidence="2" type="ORF">AN926_03965</name>
</gene>
<dbReference type="InterPro" id="IPR036280">
    <property type="entry name" value="Multihaem_cyt_sf"/>
</dbReference>
<organism evidence="2 3">
    <name type="scientific">Thermus scotoductus</name>
    <dbReference type="NCBI Taxonomy" id="37636"/>
    <lineage>
        <taxon>Bacteria</taxon>
        <taxon>Thermotogati</taxon>
        <taxon>Deinococcota</taxon>
        <taxon>Deinococci</taxon>
        <taxon>Thermales</taxon>
        <taxon>Thermaceae</taxon>
        <taxon>Thermus</taxon>
    </lineage>
</organism>
<reference evidence="2 3" key="1">
    <citation type="submission" date="2015-09" db="EMBL/GenBank/DDBJ databases">
        <title>Draft genome sequence of Thermus scotoductus strain K1 isolated from a geothermal spring in Nagorno-Karabakh, Armenia.</title>
        <authorList>
            <person name="Saghatelyan A."/>
            <person name="Poghosyan L."/>
            <person name="Panosyan H."/>
            <person name="Birkeland N.-K."/>
        </authorList>
    </citation>
    <scope>NUCLEOTIDE SEQUENCE [LARGE SCALE GENOMIC DNA]</scope>
    <source>
        <strain evidence="2 3">K1</strain>
    </source>
</reference>
<dbReference type="SUPFAM" id="SSF48695">
    <property type="entry name" value="Multiheme cytochromes"/>
    <property type="match status" value="1"/>
</dbReference>
<comment type="caution">
    <text evidence="2">The sequence shown here is derived from an EMBL/GenBank/DDBJ whole genome shotgun (WGS) entry which is preliminary data.</text>
</comment>
<evidence type="ECO:0000313" key="2">
    <source>
        <dbReference type="EMBL" id="KPD32298.1"/>
    </source>
</evidence>
<proteinExistence type="predicted"/>
<feature type="domain" description="Cytochrome c7-like" evidence="1">
    <location>
        <begin position="84"/>
        <end position="176"/>
    </location>
</feature>
<evidence type="ECO:0000259" key="1">
    <source>
        <dbReference type="Pfam" id="PF14522"/>
    </source>
</evidence>
<name>A0A0N0IR21_THESC</name>